<dbReference type="PANTHER" id="PTHR43105">
    <property type="entry name" value="RESPIRATORY NITRATE REDUCTASE"/>
    <property type="match status" value="1"/>
</dbReference>
<dbReference type="InterPro" id="IPR054351">
    <property type="entry name" value="NADH_UbQ_OxRdtase_ferredoxin"/>
</dbReference>
<dbReference type="FunFam" id="3.30.200.210:FF:000002">
    <property type="entry name" value="NADH-ubiquinone oxidoreductase 75 kDa subunit"/>
    <property type="match status" value="1"/>
</dbReference>
<dbReference type="EMBL" id="OX465086">
    <property type="protein sequence ID" value="CAI9265376.1"/>
    <property type="molecule type" value="Genomic_DNA"/>
</dbReference>
<evidence type="ECO:0000256" key="2">
    <source>
        <dbReference type="ARBA" id="ARBA00005404"/>
    </source>
</evidence>
<dbReference type="Gene3D" id="3.30.200.210">
    <property type="match status" value="1"/>
</dbReference>
<dbReference type="Proteomes" id="UP001177003">
    <property type="component" value="Chromosome 0"/>
</dbReference>
<gene>
    <name evidence="11" type="ORF">LSALG_LOCUS5983</name>
</gene>
<dbReference type="PROSITE" id="PS51669">
    <property type="entry name" value="4FE4S_MOW_BIS_MGD"/>
    <property type="match status" value="1"/>
</dbReference>
<dbReference type="Pfam" id="PF22151">
    <property type="entry name" value="Fer4_NDSU1"/>
    <property type="match status" value="1"/>
</dbReference>
<dbReference type="FunFam" id="3.40.50.740:FF:000017">
    <property type="entry name" value="NADH-quinone oxidoreductase"/>
    <property type="match status" value="1"/>
</dbReference>
<name>A0AA35UUL6_LACSI</name>
<evidence type="ECO:0000256" key="8">
    <source>
        <dbReference type="ARBA" id="ARBA00023027"/>
    </source>
</evidence>
<keyword evidence="7" id="KW-0411">Iron-sulfur</keyword>
<comment type="cofactor">
    <cofactor evidence="1">
        <name>[4Fe-4S] cluster</name>
        <dbReference type="ChEBI" id="CHEBI:49883"/>
    </cofactor>
</comment>
<protein>
    <recommendedName>
        <fullName evidence="10">4Fe-4S Mo/W bis-MGD-type domain-containing protein</fullName>
    </recommendedName>
</protein>
<comment type="similarity">
    <text evidence="2">Belongs to the complex I 75 kDa subunit family.</text>
</comment>
<evidence type="ECO:0000256" key="7">
    <source>
        <dbReference type="ARBA" id="ARBA00023014"/>
    </source>
</evidence>
<evidence type="ECO:0000256" key="5">
    <source>
        <dbReference type="ARBA" id="ARBA00022967"/>
    </source>
</evidence>
<keyword evidence="3" id="KW-0004">4Fe-4S</keyword>
<dbReference type="GO" id="GO:0046872">
    <property type="term" value="F:metal ion binding"/>
    <property type="evidence" value="ECO:0007669"/>
    <property type="project" value="UniProtKB-KW"/>
</dbReference>
<accession>A0AA35UUL6</accession>
<dbReference type="Gene3D" id="3.40.50.740">
    <property type="match status" value="1"/>
</dbReference>
<keyword evidence="12" id="KW-1185">Reference proteome</keyword>
<dbReference type="Pfam" id="PF09326">
    <property type="entry name" value="NADH_dhqG_C"/>
    <property type="match status" value="1"/>
</dbReference>
<evidence type="ECO:0000259" key="10">
    <source>
        <dbReference type="PROSITE" id="PS51669"/>
    </source>
</evidence>
<keyword evidence="6" id="KW-0408">Iron</keyword>
<dbReference type="InterPro" id="IPR006963">
    <property type="entry name" value="Mopterin_OxRdtase_4Fe-4S_dom"/>
</dbReference>
<dbReference type="GO" id="GO:0016020">
    <property type="term" value="C:membrane"/>
    <property type="evidence" value="ECO:0007669"/>
    <property type="project" value="TreeGrafter"/>
</dbReference>
<evidence type="ECO:0000256" key="6">
    <source>
        <dbReference type="ARBA" id="ARBA00023004"/>
    </source>
</evidence>
<reference evidence="11" key="1">
    <citation type="submission" date="2023-04" db="EMBL/GenBank/DDBJ databases">
        <authorList>
            <person name="Vijverberg K."/>
            <person name="Xiong W."/>
            <person name="Schranz E."/>
        </authorList>
    </citation>
    <scope>NUCLEOTIDE SEQUENCE</scope>
</reference>
<keyword evidence="8" id="KW-0520">NAD</keyword>
<dbReference type="SUPFAM" id="SSF53706">
    <property type="entry name" value="Formate dehydrogenase/DMSO reductase, domains 1-3"/>
    <property type="match status" value="1"/>
</dbReference>
<evidence type="ECO:0000256" key="4">
    <source>
        <dbReference type="ARBA" id="ARBA00022723"/>
    </source>
</evidence>
<sequence>MLGRGSGEEIGTYVEKLMTSELSGNVIDICPVGALTSKPFAFKARNWELKGTETIDVTDAVGSNIRIDSRGPEVMRIVPRLNEDINEEWISDKTRFCYDGLKRQRLRDPMIRGADGHFKPVSWRDALAVVAEVLHQVKPEEIVGVAGKLSDAESMMSLKDFLNRMGSNNIWCEGNGKYLDADLRSGYLMNTSISGLEKADCFLLVGTQPRVEAAMVNARIRKTVRATKAKVGYIAAILDGNHPFSAALSTAKNPAIIIGAGIFDRQDTAAILSLLNSLSAKFKNLITPEWNGLNVLLLNAAQAAALDLGLTPESDSGMESAKFVYLMGADDTNLDDLPKDAEKEGTYENTEGCVQQTVPAVPTVGDAREDWKIIRALSEVCGVRLPYDSISGVRSRIKNVAPNLLRVDEREAAVFSGLLKPEGSGKVSAVPFGVTVENFYMTDAITRASKIMAQCSALLAKK</sequence>
<dbReference type="Pfam" id="PF22117">
    <property type="entry name" value="Fer4_Nqo3"/>
    <property type="match status" value="1"/>
</dbReference>
<evidence type="ECO:0000313" key="12">
    <source>
        <dbReference type="Proteomes" id="UP001177003"/>
    </source>
</evidence>
<dbReference type="AlphaFoldDB" id="A0AA35UUL6"/>
<dbReference type="GO" id="GO:0016651">
    <property type="term" value="F:oxidoreductase activity, acting on NAD(P)H"/>
    <property type="evidence" value="ECO:0007669"/>
    <property type="project" value="InterPro"/>
</dbReference>
<feature type="domain" description="4Fe-4S Mo/W bis-MGD-type" evidence="10">
    <location>
        <begin position="49"/>
        <end position="105"/>
    </location>
</feature>
<proteinExistence type="inferred from homology"/>
<comment type="cofactor">
    <cofactor evidence="9">
        <name>[2Fe-2S] cluster</name>
        <dbReference type="ChEBI" id="CHEBI:190135"/>
    </cofactor>
</comment>
<dbReference type="PANTHER" id="PTHR43105:SF13">
    <property type="entry name" value="NADH-UBIQUINONE OXIDOREDUCTASE 75 KDA SUBUNIT, MITOCHONDRIAL"/>
    <property type="match status" value="1"/>
</dbReference>
<dbReference type="Pfam" id="PF00384">
    <property type="entry name" value="Molybdopterin"/>
    <property type="match status" value="2"/>
</dbReference>
<keyword evidence="4" id="KW-0479">Metal-binding</keyword>
<keyword evidence="5" id="KW-1278">Translocase</keyword>
<dbReference type="GO" id="GO:0051539">
    <property type="term" value="F:4 iron, 4 sulfur cluster binding"/>
    <property type="evidence" value="ECO:0007669"/>
    <property type="project" value="UniProtKB-KW"/>
</dbReference>
<evidence type="ECO:0000313" key="11">
    <source>
        <dbReference type="EMBL" id="CAI9265376.1"/>
    </source>
</evidence>
<dbReference type="InterPro" id="IPR050123">
    <property type="entry name" value="Prok_molybdopt-oxidoreductase"/>
</dbReference>
<organism evidence="11 12">
    <name type="scientific">Lactuca saligna</name>
    <name type="common">Willowleaf lettuce</name>
    <dbReference type="NCBI Taxonomy" id="75948"/>
    <lineage>
        <taxon>Eukaryota</taxon>
        <taxon>Viridiplantae</taxon>
        <taxon>Streptophyta</taxon>
        <taxon>Embryophyta</taxon>
        <taxon>Tracheophyta</taxon>
        <taxon>Spermatophyta</taxon>
        <taxon>Magnoliopsida</taxon>
        <taxon>eudicotyledons</taxon>
        <taxon>Gunneridae</taxon>
        <taxon>Pentapetalae</taxon>
        <taxon>asterids</taxon>
        <taxon>campanulids</taxon>
        <taxon>Asterales</taxon>
        <taxon>Asteraceae</taxon>
        <taxon>Cichorioideae</taxon>
        <taxon>Cichorieae</taxon>
        <taxon>Lactucinae</taxon>
        <taxon>Lactuca</taxon>
    </lineage>
</organism>
<dbReference type="InterPro" id="IPR015405">
    <property type="entry name" value="NDUFS1-like_C"/>
</dbReference>
<evidence type="ECO:0000256" key="1">
    <source>
        <dbReference type="ARBA" id="ARBA00001966"/>
    </source>
</evidence>
<evidence type="ECO:0000256" key="3">
    <source>
        <dbReference type="ARBA" id="ARBA00022485"/>
    </source>
</evidence>
<dbReference type="InterPro" id="IPR006656">
    <property type="entry name" value="Mopterin_OxRdtase"/>
</dbReference>
<evidence type="ECO:0000256" key="9">
    <source>
        <dbReference type="ARBA" id="ARBA00034078"/>
    </source>
</evidence>